<reference evidence="2" key="1">
    <citation type="journal article" date="2020" name="Fungal Divers.">
        <title>Resolving the Mortierellaceae phylogeny through synthesis of multi-gene phylogenetics and phylogenomics.</title>
        <authorList>
            <person name="Vandepol N."/>
            <person name="Liber J."/>
            <person name="Desiro A."/>
            <person name="Na H."/>
            <person name="Kennedy M."/>
            <person name="Barry K."/>
            <person name="Grigoriev I.V."/>
            <person name="Miller A.N."/>
            <person name="O'Donnell K."/>
            <person name="Stajich J.E."/>
            <person name="Bonito G."/>
        </authorList>
    </citation>
    <scope>NUCLEOTIDE SEQUENCE</scope>
    <source>
        <strain evidence="2">NVP60</strain>
    </source>
</reference>
<name>A0A9P6RJT5_9FUNG</name>
<proteinExistence type="predicted"/>
<evidence type="ECO:0000313" key="3">
    <source>
        <dbReference type="Proteomes" id="UP000823405"/>
    </source>
</evidence>
<dbReference type="OrthoDB" id="2426225at2759"/>
<protein>
    <submittedName>
        <fullName evidence="2">Uncharacterized protein</fullName>
    </submittedName>
</protein>
<evidence type="ECO:0000256" key="1">
    <source>
        <dbReference type="SAM" id="MobiDB-lite"/>
    </source>
</evidence>
<comment type="caution">
    <text evidence="2">The sequence shown here is derived from an EMBL/GenBank/DDBJ whole genome shotgun (WGS) entry which is preliminary data.</text>
</comment>
<feature type="region of interest" description="Disordered" evidence="1">
    <location>
        <begin position="95"/>
        <end position="115"/>
    </location>
</feature>
<dbReference type="Proteomes" id="UP000823405">
    <property type="component" value="Unassembled WGS sequence"/>
</dbReference>
<organism evidence="2 3">
    <name type="scientific">Linnemannia gamsii</name>
    <dbReference type="NCBI Taxonomy" id="64522"/>
    <lineage>
        <taxon>Eukaryota</taxon>
        <taxon>Fungi</taxon>
        <taxon>Fungi incertae sedis</taxon>
        <taxon>Mucoromycota</taxon>
        <taxon>Mortierellomycotina</taxon>
        <taxon>Mortierellomycetes</taxon>
        <taxon>Mortierellales</taxon>
        <taxon>Mortierellaceae</taxon>
        <taxon>Linnemannia</taxon>
    </lineage>
</organism>
<accession>A0A9P6RJT5</accession>
<gene>
    <name evidence="2" type="ORF">BGZ97_002692</name>
</gene>
<keyword evidence="3" id="KW-1185">Reference proteome</keyword>
<dbReference type="AlphaFoldDB" id="A0A9P6RJT5"/>
<dbReference type="EMBL" id="JAAAIN010000160">
    <property type="protein sequence ID" value="KAG0319139.1"/>
    <property type="molecule type" value="Genomic_DNA"/>
</dbReference>
<evidence type="ECO:0000313" key="2">
    <source>
        <dbReference type="EMBL" id="KAG0319139.1"/>
    </source>
</evidence>
<sequence length="152" mass="16904">MQLFALLERCNEQIGSLSELEQLVLRLRRRGEVIVREDAMRTKANTGTCMEEDIFYNYQGDSFPGMLSLGNKRGQRPGYLHLFAGLIKLKEPRGSVYADNQRPGDGGTAGSKVAERESAGAQDCRVFDSGGCPKKSFTAASQDAYIMHHFEH</sequence>